<dbReference type="InterPro" id="IPR014729">
    <property type="entry name" value="Rossmann-like_a/b/a_fold"/>
</dbReference>
<dbReference type="GO" id="GO:0046872">
    <property type="term" value="F:metal ion binding"/>
    <property type="evidence" value="ECO:0007669"/>
    <property type="project" value="UniProtKB-KW"/>
</dbReference>
<dbReference type="NCBIfam" id="TIGR00434">
    <property type="entry name" value="cysH"/>
    <property type="match status" value="1"/>
</dbReference>
<dbReference type="GO" id="GO:0070814">
    <property type="term" value="P:hydrogen sulfide biosynthetic process"/>
    <property type="evidence" value="ECO:0007669"/>
    <property type="project" value="UniProtKB-UniRule"/>
</dbReference>
<dbReference type="NCBIfam" id="NF002537">
    <property type="entry name" value="PRK02090.1"/>
    <property type="match status" value="1"/>
</dbReference>
<dbReference type="Gene3D" id="3.40.50.620">
    <property type="entry name" value="HUPs"/>
    <property type="match status" value="1"/>
</dbReference>
<dbReference type="InterPro" id="IPR002500">
    <property type="entry name" value="PAPS_reduct_dom"/>
</dbReference>
<dbReference type="PANTHER" id="PTHR46509">
    <property type="entry name" value="PHOSPHOADENOSINE PHOSPHOSULFATE REDUCTASE"/>
    <property type="match status" value="1"/>
</dbReference>
<dbReference type="GO" id="GO:0051539">
    <property type="term" value="F:4 iron, 4 sulfur cluster binding"/>
    <property type="evidence" value="ECO:0007669"/>
    <property type="project" value="UniProtKB-UniRule"/>
</dbReference>
<dbReference type="GO" id="GO:0005737">
    <property type="term" value="C:cytoplasm"/>
    <property type="evidence" value="ECO:0007669"/>
    <property type="project" value="UniProtKB-SubCell"/>
</dbReference>
<dbReference type="AlphaFoldDB" id="A0A178N1U6"/>
<dbReference type="EMBL" id="LWQU01000011">
    <property type="protein sequence ID" value="OAN66995.1"/>
    <property type="molecule type" value="Genomic_DNA"/>
</dbReference>
<dbReference type="OrthoDB" id="9794018at2"/>
<comment type="catalytic activity">
    <reaction evidence="4">
        <text>[thioredoxin]-disulfide + sulfite + AMP + 2 H(+) = adenosine 5'-phosphosulfate + [thioredoxin]-dithiol</text>
        <dbReference type="Rhea" id="RHEA:21976"/>
        <dbReference type="Rhea" id="RHEA-COMP:10698"/>
        <dbReference type="Rhea" id="RHEA-COMP:10700"/>
        <dbReference type="ChEBI" id="CHEBI:15378"/>
        <dbReference type="ChEBI" id="CHEBI:17359"/>
        <dbReference type="ChEBI" id="CHEBI:29950"/>
        <dbReference type="ChEBI" id="CHEBI:50058"/>
        <dbReference type="ChEBI" id="CHEBI:58243"/>
        <dbReference type="ChEBI" id="CHEBI:456215"/>
        <dbReference type="EC" id="1.8.4.10"/>
    </reaction>
</comment>
<feature type="binding site" evidence="4">
    <location>
        <position position="109"/>
    </location>
    <ligand>
        <name>[4Fe-4S] cluster</name>
        <dbReference type="ChEBI" id="CHEBI:49883"/>
    </ligand>
</feature>
<dbReference type="Proteomes" id="UP000078543">
    <property type="component" value="Unassembled WGS sequence"/>
</dbReference>
<evidence type="ECO:0000256" key="1">
    <source>
        <dbReference type="ARBA" id="ARBA00009732"/>
    </source>
</evidence>
<proteinExistence type="inferred from homology"/>
<dbReference type="HAMAP" id="MF_00063">
    <property type="entry name" value="CysH"/>
    <property type="match status" value="1"/>
</dbReference>
<keyword evidence="4" id="KW-0411">Iron-sulfur</keyword>
<keyword evidence="4" id="KW-0479">Metal-binding</keyword>
<gene>
    <name evidence="4" type="primary">cysH</name>
    <name evidence="6" type="ORF">A6A05_05425</name>
</gene>
<evidence type="ECO:0000256" key="4">
    <source>
        <dbReference type="HAMAP-Rule" id="MF_00063"/>
    </source>
</evidence>
<keyword evidence="7" id="KW-1185">Reference proteome</keyword>
<dbReference type="EC" id="1.8.4.10" evidence="4"/>
<dbReference type="GO" id="GO:0019379">
    <property type="term" value="P:sulfate assimilation, phosphoadenylyl sulfate reduction by phosphoadenylyl-sulfate reductase (thioredoxin)"/>
    <property type="evidence" value="ECO:0007669"/>
    <property type="project" value="UniProtKB-UniRule"/>
</dbReference>
<name>A0A178N1U6_9PROT</name>
<feature type="domain" description="Phosphoadenosine phosphosulphate reductase" evidence="5">
    <location>
        <begin position="31"/>
        <end position="196"/>
    </location>
</feature>
<comment type="subcellular location">
    <subcellularLocation>
        <location evidence="4">Cytoplasm</location>
    </subcellularLocation>
</comment>
<sequence>MTVIDPRAAYGALEGRELIEVMARDVFPGRIAVTSSFGAESAVLLDLVAQVDPDLPVIFLDTGELFDETLAYRYQLERKLGLTNVVVVRPTDEDLKAAQDLWRTDADRCCELRKVWPLARAVAPYGALIDGRKRGHSLERQTISTVEQAGLVTKISPLANWSEDAIETAFKLRGLPRHPLVEQGYRSIGCWPCTRPTKPGEPARAGRWVGSAKSECGIHTLNFGTDGAGI</sequence>
<evidence type="ECO:0000313" key="6">
    <source>
        <dbReference type="EMBL" id="OAN66995.1"/>
    </source>
</evidence>
<dbReference type="Pfam" id="PF01507">
    <property type="entry name" value="PAPS_reduct"/>
    <property type="match status" value="1"/>
</dbReference>
<evidence type="ECO:0000259" key="5">
    <source>
        <dbReference type="Pfam" id="PF01507"/>
    </source>
</evidence>
<evidence type="ECO:0000256" key="3">
    <source>
        <dbReference type="ARBA" id="ARBA00024327"/>
    </source>
</evidence>
<feature type="binding site" evidence="4">
    <location>
        <position position="110"/>
    </location>
    <ligand>
        <name>[4Fe-4S] cluster</name>
        <dbReference type="ChEBI" id="CHEBI:49883"/>
    </ligand>
</feature>
<comment type="pathway">
    <text evidence="3 4">Sulfur metabolism; hydrogen sulfide biosynthesis; sulfite from sulfate.</text>
</comment>
<evidence type="ECO:0000256" key="2">
    <source>
        <dbReference type="ARBA" id="ARBA00023002"/>
    </source>
</evidence>
<dbReference type="RefSeq" id="WP_068496395.1">
    <property type="nucleotide sequence ID" value="NZ_LWQU01000011.1"/>
</dbReference>
<dbReference type="SUPFAM" id="SSF52402">
    <property type="entry name" value="Adenine nucleotide alpha hydrolases-like"/>
    <property type="match status" value="1"/>
</dbReference>
<keyword evidence="2 4" id="KW-0560">Oxidoreductase</keyword>
<dbReference type="GO" id="GO:0043866">
    <property type="term" value="F:adenylyl-sulfate reductase (thioredoxin) activity"/>
    <property type="evidence" value="ECO:0007669"/>
    <property type="project" value="UniProtKB-EC"/>
</dbReference>
<comment type="cofactor">
    <cofactor evidence="4">
        <name>[4Fe-4S] cluster</name>
        <dbReference type="ChEBI" id="CHEBI:49883"/>
    </cofactor>
    <text evidence="4">Binds 1 [4Fe-4S] cluster per subunit.</text>
</comment>
<accession>A0A178N1U6</accession>
<feature type="active site" description="Nucleophile; cysteine thiosulfonate intermediate" evidence="4">
    <location>
        <position position="216"/>
    </location>
</feature>
<dbReference type="STRING" id="1437059.A6A05_05425"/>
<protein>
    <recommendedName>
        <fullName evidence="4">Adenosine 5'-phosphosulfate reductase</fullName>
        <shortName evidence="4">APS reductase</shortName>
        <ecNumber evidence="4">1.8.4.10</ecNumber>
    </recommendedName>
    <alternativeName>
        <fullName evidence="4">5'-adenylylsulfate reductase</fullName>
    </alternativeName>
    <alternativeName>
        <fullName evidence="4">Thioredoxin-dependent 5'-adenylylsulfate reductase</fullName>
    </alternativeName>
</protein>
<comment type="similarity">
    <text evidence="1 4">Belongs to the PAPS reductase family. CysH subfamily.</text>
</comment>
<organism evidence="6 7">
    <name type="scientific">Magnetospirillum moscoviense</name>
    <dbReference type="NCBI Taxonomy" id="1437059"/>
    <lineage>
        <taxon>Bacteria</taxon>
        <taxon>Pseudomonadati</taxon>
        <taxon>Pseudomonadota</taxon>
        <taxon>Alphaproteobacteria</taxon>
        <taxon>Rhodospirillales</taxon>
        <taxon>Rhodospirillaceae</taxon>
        <taxon>Magnetospirillum</taxon>
    </lineage>
</organism>
<reference evidence="6 7" key="1">
    <citation type="submission" date="2016-04" db="EMBL/GenBank/DDBJ databases">
        <title>Draft genome sequence of freshwater magnetotactic bacteria Magnetospirillum marisnigri SP-1 and Magnetospirillum moscoviense BB-1.</title>
        <authorList>
            <person name="Koziaeva V."/>
            <person name="Dziuba M.V."/>
            <person name="Ivanov T.M."/>
            <person name="Kuznetsov B."/>
            <person name="Grouzdev D.S."/>
        </authorList>
    </citation>
    <scope>NUCLEOTIDE SEQUENCE [LARGE SCALE GENOMIC DNA]</scope>
    <source>
        <strain evidence="6 7">BB-1</strain>
    </source>
</reference>
<comment type="function">
    <text evidence="4">Catalyzes the formation of sulfite from adenosine 5'-phosphosulfate (APS) using thioredoxin as an electron donor.</text>
</comment>
<dbReference type="PANTHER" id="PTHR46509:SF1">
    <property type="entry name" value="PHOSPHOADENOSINE PHOSPHOSULFATE REDUCTASE"/>
    <property type="match status" value="1"/>
</dbReference>
<feature type="binding site" evidence="4">
    <location>
        <position position="190"/>
    </location>
    <ligand>
        <name>[4Fe-4S] cluster</name>
        <dbReference type="ChEBI" id="CHEBI:49883"/>
    </ligand>
</feature>
<dbReference type="GO" id="GO:0004604">
    <property type="term" value="F:phosphoadenylyl-sulfate reductase (thioredoxin) activity"/>
    <property type="evidence" value="ECO:0007669"/>
    <property type="project" value="UniProtKB-UniRule"/>
</dbReference>
<keyword evidence="4" id="KW-0408">Iron</keyword>
<comment type="caution">
    <text evidence="6">The sequence shown here is derived from an EMBL/GenBank/DDBJ whole genome shotgun (WGS) entry which is preliminary data.</text>
</comment>
<evidence type="ECO:0000313" key="7">
    <source>
        <dbReference type="Proteomes" id="UP000078543"/>
    </source>
</evidence>
<dbReference type="PIRSF" id="PIRSF000857">
    <property type="entry name" value="PAPS_reductase"/>
    <property type="match status" value="1"/>
</dbReference>
<feature type="binding site" evidence="4">
    <location>
        <position position="193"/>
    </location>
    <ligand>
        <name>[4Fe-4S] cluster</name>
        <dbReference type="ChEBI" id="CHEBI:49883"/>
    </ligand>
</feature>
<keyword evidence="4" id="KW-0963">Cytoplasm</keyword>
<dbReference type="InterPro" id="IPR004511">
    <property type="entry name" value="PAPS/APS_Rdtase"/>
</dbReference>